<dbReference type="AlphaFoldDB" id="A0AAD1MAM9"/>
<dbReference type="EMBL" id="AP022561">
    <property type="protein sequence ID" value="BBX06603.1"/>
    <property type="molecule type" value="Genomic_DNA"/>
</dbReference>
<dbReference type="RefSeq" id="WP_147291940.1">
    <property type="nucleotide sequence ID" value="NZ_AP022561.1"/>
</dbReference>
<evidence type="ECO:0000313" key="2">
    <source>
        <dbReference type="EMBL" id="BBX06603.1"/>
    </source>
</evidence>
<evidence type="ECO:0000256" key="1">
    <source>
        <dbReference type="SAM" id="Coils"/>
    </source>
</evidence>
<accession>A0AAD1MAM9</accession>
<gene>
    <name evidence="2" type="ORF">MAIC_14060</name>
</gene>
<reference evidence="2 3" key="1">
    <citation type="journal article" date="2019" name="Emerg. Microbes Infect.">
        <title>Comprehensive subspecies identification of 175 nontuberculous mycobacteria species based on 7547 genomic profiles.</title>
        <authorList>
            <person name="Matsumoto Y."/>
            <person name="Kinjo T."/>
            <person name="Motooka D."/>
            <person name="Nabeya D."/>
            <person name="Jung N."/>
            <person name="Uechi K."/>
            <person name="Horii T."/>
            <person name="Iida T."/>
            <person name="Fujita J."/>
            <person name="Nakamura S."/>
        </authorList>
    </citation>
    <scope>NUCLEOTIDE SEQUENCE [LARGE SCALE GENOMIC DNA]</scope>
    <source>
        <strain evidence="2 3">JCM 6376</strain>
    </source>
</reference>
<keyword evidence="3" id="KW-1185">Reference proteome</keyword>
<dbReference type="Proteomes" id="UP000467327">
    <property type="component" value="Chromosome"/>
</dbReference>
<organism evidence="2 3">
    <name type="scientific">Mycolicibacterium aichiense</name>
    <dbReference type="NCBI Taxonomy" id="1799"/>
    <lineage>
        <taxon>Bacteria</taxon>
        <taxon>Bacillati</taxon>
        <taxon>Actinomycetota</taxon>
        <taxon>Actinomycetes</taxon>
        <taxon>Mycobacteriales</taxon>
        <taxon>Mycobacteriaceae</taxon>
        <taxon>Mycolicibacterium</taxon>
    </lineage>
</organism>
<feature type="coiled-coil region" evidence="1">
    <location>
        <begin position="179"/>
        <end position="213"/>
    </location>
</feature>
<keyword evidence="1" id="KW-0175">Coiled coil</keyword>
<evidence type="ECO:0000313" key="3">
    <source>
        <dbReference type="Proteomes" id="UP000467327"/>
    </source>
</evidence>
<sequence length="285" mass="30763">MTTTSAAVNTGFGRVQVTMRDFQTRPTPGTFGAQFHNLDSLLFVSAVLEVIDRQKALPAGSRGASEETPRAGELTLELAGLFGGHSPPLAAQAVAEALRLSRQIRVARVTYRSPVEIILGFAEDPIGLAFAAFGGTGSAILVVNRMISLWQRISGARLRHTEADKAVVELSSAVEAARSQVFQSRIAEAEARIQAAEARKREAEADLVESEIALKIEAHDVIRSTPELMRVLLSADLASERSGVQDVERSAEGLLQKVGQASKALAFIGHQFHRRGRRCKLKSQT</sequence>
<protein>
    <submittedName>
        <fullName evidence="2">Uncharacterized protein</fullName>
    </submittedName>
</protein>
<dbReference type="KEGG" id="maic:MAIC_14060"/>
<proteinExistence type="predicted"/>
<name>A0AAD1MAM9_9MYCO</name>